<dbReference type="Proteomes" id="UP000325607">
    <property type="component" value="Unassembled WGS sequence"/>
</dbReference>
<name>A0A5E6VSW0_PSEFL</name>
<dbReference type="AlphaFoldDB" id="A0A5E6VSW0"/>
<proteinExistence type="predicted"/>
<reference evidence="1 2" key="1">
    <citation type="submission" date="2019-09" db="EMBL/GenBank/DDBJ databases">
        <authorList>
            <person name="Chandra G."/>
            <person name="Truman W A."/>
        </authorList>
    </citation>
    <scope>NUCLEOTIDE SEQUENCE [LARGE SCALE GENOMIC DNA]</scope>
    <source>
        <strain evidence="1">PS645</strain>
    </source>
</reference>
<gene>
    <name evidence="1" type="ORF">PS645_04255</name>
</gene>
<protein>
    <submittedName>
        <fullName evidence="1">Uncharacterized protein</fullName>
    </submittedName>
</protein>
<accession>A0A5E6VSW0</accession>
<organism evidence="1 2">
    <name type="scientific">Pseudomonas fluorescens</name>
    <dbReference type="NCBI Taxonomy" id="294"/>
    <lineage>
        <taxon>Bacteria</taxon>
        <taxon>Pseudomonadati</taxon>
        <taxon>Pseudomonadota</taxon>
        <taxon>Gammaproteobacteria</taxon>
        <taxon>Pseudomonadales</taxon>
        <taxon>Pseudomonadaceae</taxon>
        <taxon>Pseudomonas</taxon>
    </lineage>
</organism>
<sequence length="319" mass="35106">MGRKVNTAWFQAYREATEDLLSGLAAGHSRAEVSRKHAEKLGMKDQSFARLMKAGRFLDSEMNNLSAEAILCSYVQVETLEKIARLSADTAKKQLKAVIANQITLPKLEELLRQVKAGNPMAQVVIGRDNTRKITSQHERQCADAIAKAGPAFFGAAGGRIFKQSKARQYTSPAFVVTRDNQPFAAIFPRVGGASKQPLAIAFELYDLACSRREVTPNIWFIFPERTPAYEMLAYIAFRFGGAFDKGDWLHLAICNPEESALIALDYIGSRKIAFTRDTELGGSIDSDCSWHGKDIYNDDPLNIDGFRATGSSADPSSG</sequence>
<dbReference type="EMBL" id="CABVGX010000042">
    <property type="protein sequence ID" value="VVN20081.1"/>
    <property type="molecule type" value="Genomic_DNA"/>
</dbReference>
<evidence type="ECO:0000313" key="2">
    <source>
        <dbReference type="Proteomes" id="UP000325607"/>
    </source>
</evidence>
<evidence type="ECO:0000313" key="1">
    <source>
        <dbReference type="EMBL" id="VVN20081.1"/>
    </source>
</evidence>